<dbReference type="InterPro" id="IPR041481">
    <property type="entry name" value="CSN7_helixI"/>
</dbReference>
<dbReference type="EMBL" id="LGRX02019635">
    <property type="protein sequence ID" value="KAK3258306.1"/>
    <property type="molecule type" value="Genomic_DNA"/>
</dbReference>
<dbReference type="PROSITE" id="PS50250">
    <property type="entry name" value="PCI"/>
    <property type="match status" value="1"/>
</dbReference>
<evidence type="ECO:0000313" key="9">
    <source>
        <dbReference type="Proteomes" id="UP001190700"/>
    </source>
</evidence>
<name>A0AAE0FFC9_9CHLO</name>
<dbReference type="InterPro" id="IPR000717">
    <property type="entry name" value="PCI_dom"/>
</dbReference>
<evidence type="ECO:0000256" key="6">
    <source>
        <dbReference type="ARBA" id="ARBA00023242"/>
    </source>
</evidence>
<keyword evidence="5" id="KW-0736">Signalosome</keyword>
<evidence type="ECO:0000256" key="2">
    <source>
        <dbReference type="ARBA" id="ARBA00004496"/>
    </source>
</evidence>
<dbReference type="GO" id="GO:0005737">
    <property type="term" value="C:cytoplasm"/>
    <property type="evidence" value="ECO:0007669"/>
    <property type="project" value="UniProtKB-SubCell"/>
</dbReference>
<evidence type="ECO:0000256" key="3">
    <source>
        <dbReference type="ARBA" id="ARBA00008482"/>
    </source>
</evidence>
<dbReference type="Pfam" id="PF22061">
    <property type="entry name" value="CSN7_HB_subdom"/>
    <property type="match status" value="1"/>
</dbReference>
<dbReference type="Pfam" id="PF18392">
    <property type="entry name" value="CSN7a_helixI"/>
    <property type="match status" value="1"/>
</dbReference>
<keyword evidence="4" id="KW-0963">Cytoplasm</keyword>
<evidence type="ECO:0000313" key="8">
    <source>
        <dbReference type="EMBL" id="KAK3258306.1"/>
    </source>
</evidence>
<dbReference type="GO" id="GO:0008180">
    <property type="term" value="C:COP9 signalosome"/>
    <property type="evidence" value="ECO:0007669"/>
    <property type="project" value="UniProtKB-KW"/>
</dbReference>
<proteinExistence type="inferred from homology"/>
<dbReference type="Proteomes" id="UP001190700">
    <property type="component" value="Unassembled WGS sequence"/>
</dbReference>
<comment type="caution">
    <text evidence="8">The sequence shown here is derived from an EMBL/GenBank/DDBJ whole genome shotgun (WGS) entry which is preliminary data.</text>
</comment>
<dbReference type="InterPro" id="IPR045237">
    <property type="entry name" value="COPS7/eIF3m"/>
</dbReference>
<accession>A0AAE0FFC9</accession>
<feature type="domain" description="PCI" evidence="7">
    <location>
        <begin position="1"/>
        <end position="153"/>
    </location>
</feature>
<sequence length="242" mass="27418">MTDTGLEELCIMAKTVKGRAAVQLIADATTRPGLFAFGELLDMPNIQALQGTEHAPYFELLRLFCHGTWADYKASVGLPPLDPQQTLKLKQLTIVSLSENAKILPYDVLITQLDVSNVRELEDLLINDCMYTGIVRGKLDQRQRCFEVHYAAGRDIRPGQLDSMLKVLNDWVKTSEELMQNVEQKVMWAGNMVEEHNERKKQIEAQIEETKKTIKPDPEFRDPSGDAEKFFFKAKETNADGC</sequence>
<reference evidence="8 9" key="1">
    <citation type="journal article" date="2015" name="Genome Biol. Evol.">
        <title>Comparative Genomics of a Bacterivorous Green Alga Reveals Evolutionary Causalities and Consequences of Phago-Mixotrophic Mode of Nutrition.</title>
        <authorList>
            <person name="Burns J.A."/>
            <person name="Paasch A."/>
            <person name="Narechania A."/>
            <person name="Kim E."/>
        </authorList>
    </citation>
    <scope>NUCLEOTIDE SEQUENCE [LARGE SCALE GENOMIC DNA]</scope>
    <source>
        <strain evidence="8 9">PLY_AMNH</strain>
    </source>
</reference>
<evidence type="ECO:0000256" key="5">
    <source>
        <dbReference type="ARBA" id="ARBA00022790"/>
    </source>
</evidence>
<evidence type="ECO:0000259" key="7">
    <source>
        <dbReference type="PROSITE" id="PS50250"/>
    </source>
</evidence>
<organism evidence="8 9">
    <name type="scientific">Cymbomonas tetramitiformis</name>
    <dbReference type="NCBI Taxonomy" id="36881"/>
    <lineage>
        <taxon>Eukaryota</taxon>
        <taxon>Viridiplantae</taxon>
        <taxon>Chlorophyta</taxon>
        <taxon>Pyramimonadophyceae</taxon>
        <taxon>Pyramimonadales</taxon>
        <taxon>Pyramimonadaceae</taxon>
        <taxon>Cymbomonas</taxon>
    </lineage>
</organism>
<keyword evidence="6" id="KW-0539">Nucleus</keyword>
<dbReference type="SMART" id="SM00088">
    <property type="entry name" value="PINT"/>
    <property type="match status" value="1"/>
</dbReference>
<evidence type="ECO:0000256" key="4">
    <source>
        <dbReference type="ARBA" id="ARBA00022490"/>
    </source>
</evidence>
<protein>
    <recommendedName>
        <fullName evidence="7">PCI domain-containing protein</fullName>
    </recommendedName>
</protein>
<dbReference type="Pfam" id="PF01399">
    <property type="entry name" value="PCI"/>
    <property type="match status" value="1"/>
</dbReference>
<gene>
    <name evidence="8" type="ORF">CYMTET_32644</name>
</gene>
<comment type="similarity">
    <text evidence="3">Belongs to the CSN7/EIF3M family. CSN7 subfamily.</text>
</comment>
<comment type="subcellular location">
    <subcellularLocation>
        <location evidence="2">Cytoplasm</location>
    </subcellularLocation>
    <subcellularLocation>
        <location evidence="1">Nucleus</location>
    </subcellularLocation>
</comment>
<keyword evidence="9" id="KW-1185">Reference proteome</keyword>
<dbReference type="GO" id="GO:0010387">
    <property type="term" value="P:COP9 signalosome assembly"/>
    <property type="evidence" value="ECO:0007669"/>
    <property type="project" value="InterPro"/>
</dbReference>
<dbReference type="PANTHER" id="PTHR15350">
    <property type="entry name" value="COP9 SIGNALOSOME COMPLEX SUBUNIT 7/DENDRITIC CELL PROTEIN GA17"/>
    <property type="match status" value="1"/>
</dbReference>
<evidence type="ECO:0000256" key="1">
    <source>
        <dbReference type="ARBA" id="ARBA00004123"/>
    </source>
</evidence>
<dbReference type="AlphaFoldDB" id="A0AAE0FFC9"/>
<dbReference type="PANTHER" id="PTHR15350:SF5">
    <property type="entry name" value="COP9 SIGNALOSOME COMPLEX SUBUNIT 7"/>
    <property type="match status" value="1"/>
</dbReference>